<accession>A0ABT1XED7</accession>
<proteinExistence type="predicted"/>
<evidence type="ECO:0008006" key="3">
    <source>
        <dbReference type="Google" id="ProtNLM"/>
    </source>
</evidence>
<dbReference type="EMBL" id="JANKHG010000014">
    <property type="protein sequence ID" value="MCR2745514.1"/>
    <property type="molecule type" value="Genomic_DNA"/>
</dbReference>
<evidence type="ECO:0000313" key="1">
    <source>
        <dbReference type="EMBL" id="MCR2745514.1"/>
    </source>
</evidence>
<reference evidence="1" key="1">
    <citation type="submission" date="2022-07" db="EMBL/GenBank/DDBJ databases">
        <authorList>
            <person name="Xamxidin M."/>
        </authorList>
    </citation>
    <scope>NUCLEOTIDE SEQUENCE</scope>
    <source>
        <strain evidence="1">YS8-69</strain>
    </source>
</reference>
<name>A0ABT1XED7_9BURK</name>
<protein>
    <recommendedName>
        <fullName evidence="3">Nucleotidyltransferase family protein</fullName>
    </recommendedName>
</protein>
<dbReference type="Proteomes" id="UP001165267">
    <property type="component" value="Unassembled WGS sequence"/>
</dbReference>
<keyword evidence="2" id="KW-1185">Reference proteome</keyword>
<organism evidence="1 2">
    <name type="scientific">Limnobacter parvus</name>
    <dbReference type="NCBI Taxonomy" id="2939690"/>
    <lineage>
        <taxon>Bacteria</taxon>
        <taxon>Pseudomonadati</taxon>
        <taxon>Pseudomonadota</taxon>
        <taxon>Betaproteobacteria</taxon>
        <taxon>Burkholderiales</taxon>
        <taxon>Burkholderiaceae</taxon>
        <taxon>Limnobacter</taxon>
    </lineage>
</organism>
<dbReference type="RefSeq" id="WP_257510762.1">
    <property type="nucleotide sequence ID" value="NZ_JANKHG010000014.1"/>
</dbReference>
<comment type="caution">
    <text evidence="1">The sequence shown here is derived from an EMBL/GenBank/DDBJ whole genome shotgun (WGS) entry which is preliminary data.</text>
</comment>
<gene>
    <name evidence="1" type="ORF">NSP04_02495</name>
</gene>
<evidence type="ECO:0000313" key="2">
    <source>
        <dbReference type="Proteomes" id="UP001165267"/>
    </source>
</evidence>
<sequence length="209" mass="23037">MNSAPTTPRDQIISNRSFFETPPASQTKVNSSSEATRALAQAFPQVNAASLLSNLHQFLGSKHNYSIAGSAALYIHACLAPNAANTLPARPNDLDVVVNYAGLTRSEYMATSIQELGFVEAEMHPGRYHYTDAANGHTVDVDLIPESRRSFGRFLRDAQWVEDFQLAKLDDLLDAAHEQISSNSLSAKDLSAEKKAHIQTRLNYFNRQS</sequence>